<feature type="transmembrane region" description="Helical" evidence="7">
    <location>
        <begin position="289"/>
        <end position="309"/>
    </location>
</feature>
<feature type="transmembrane region" description="Helical" evidence="7">
    <location>
        <begin position="412"/>
        <end position="434"/>
    </location>
</feature>
<dbReference type="KEGG" id="scac:106094828"/>
<sequence length="742" mass="82334">MSKKVTRFQLDSVAGPSRASKTRTNEANQDTDEAVDDLPQIEYEGDEAETTKRVRLAPSIDSMSSQSDGSQDSVHWIKVGVLGVIWLVYTVAIVMGKEQDMRPIITAIHPKETKKLPIKTAAGVKHLLGVYLNGAFLEGHEVLPSAVEKKPYLALHVEQSKGKMEKTVSQNFYVVLSDWSQLQYSPIIQKPIVMDLSRQVLNTEGEESLALVLNTNIEEIFTLKLWFDLSPVDKSLGIPLGAMVLLFLYILIIWEFVDRTFAAVVASTLSLGILSALSARPPTFKIMSWLDVETLMLLFGMMILVSILSESGIFDYLAVLAYELSQGKLFGLIYVLCLFTAVLSAFLDNVTMMLLVAPVTIRLCEVCNLNPVPVLMSMVIYSNIGAALTPVGDPPNILIMTNRYISTHGVNFGTFCLHMMPPVVMGMISTFVHLRLRYPKIRNFMNKQSLQIETVKHEIQVWEKAAQAIAPSTTDEEIVQSTLHKKAKALKQKLKELESLGTYVATDFQTTLADMRRTYSIRNKKLLIKSTMAFVFVLLLFCLHAVPNLHQLSLGWSALMGAILLLILADEEDIETVLSRVEWSTLLFFACLFTFMESLTELGLIEVLGNLCINIIGKVSPDHRLLVALMLILWVSGIASAFLANIPVTTMMIKIVISLAQNDDLKLPLAPLVWALALGACFGGNGTLIGASANVVSSGVAEQHGYRMSFLEFFFFGFPIMINTLVVASVYLFLAHCLLEWH</sequence>
<feature type="transmembrane region" description="Helical" evidence="7">
    <location>
        <begin position="669"/>
        <end position="693"/>
    </location>
</feature>
<dbReference type="GO" id="GO:0016020">
    <property type="term" value="C:membrane"/>
    <property type="evidence" value="ECO:0007669"/>
    <property type="project" value="UniProtKB-SubCell"/>
</dbReference>
<evidence type="ECO:0000313" key="9">
    <source>
        <dbReference type="EnsemblMetazoa" id="SCAU011614-PA"/>
    </source>
</evidence>
<evidence type="ECO:0000256" key="3">
    <source>
        <dbReference type="ARBA" id="ARBA00022692"/>
    </source>
</evidence>
<feature type="transmembrane region" description="Helical" evidence="7">
    <location>
        <begin position="526"/>
        <end position="546"/>
    </location>
</feature>
<evidence type="ECO:0000313" key="10">
    <source>
        <dbReference type="Proteomes" id="UP000095300"/>
    </source>
</evidence>
<dbReference type="CDD" id="cd01116">
    <property type="entry name" value="P_permease"/>
    <property type="match status" value="1"/>
</dbReference>
<name>A0A1I8PVW2_STOCA</name>
<keyword evidence="10" id="KW-1185">Reference proteome</keyword>
<gene>
    <name evidence="9" type="primary">106094828</name>
</gene>
<reference evidence="9" key="1">
    <citation type="submission" date="2020-05" db="UniProtKB">
        <authorList>
            <consortium name="EnsemblMetazoa"/>
        </authorList>
    </citation>
    <scope>IDENTIFICATION</scope>
    <source>
        <strain evidence="9">USDA</strain>
    </source>
</reference>
<evidence type="ECO:0000259" key="8">
    <source>
        <dbReference type="Pfam" id="PF03600"/>
    </source>
</evidence>
<comment type="subcellular location">
    <subcellularLocation>
        <location evidence="1">Membrane</location>
        <topology evidence="1">Multi-pass membrane protein</topology>
    </subcellularLocation>
</comment>
<organism evidence="9 10">
    <name type="scientific">Stomoxys calcitrans</name>
    <name type="common">Stable fly</name>
    <name type="synonym">Conops calcitrans</name>
    <dbReference type="NCBI Taxonomy" id="35570"/>
    <lineage>
        <taxon>Eukaryota</taxon>
        <taxon>Metazoa</taxon>
        <taxon>Ecdysozoa</taxon>
        <taxon>Arthropoda</taxon>
        <taxon>Hexapoda</taxon>
        <taxon>Insecta</taxon>
        <taxon>Pterygota</taxon>
        <taxon>Neoptera</taxon>
        <taxon>Endopterygota</taxon>
        <taxon>Diptera</taxon>
        <taxon>Brachycera</taxon>
        <taxon>Muscomorpha</taxon>
        <taxon>Muscoidea</taxon>
        <taxon>Muscidae</taxon>
        <taxon>Stomoxys</taxon>
    </lineage>
</organism>
<feature type="transmembrane region" description="Helical" evidence="7">
    <location>
        <begin position="260"/>
        <end position="277"/>
    </location>
</feature>
<feature type="transmembrane region" description="Helical" evidence="7">
    <location>
        <begin position="369"/>
        <end position="392"/>
    </location>
</feature>
<feature type="transmembrane region" description="Helical" evidence="7">
    <location>
        <begin position="625"/>
        <end position="648"/>
    </location>
</feature>
<evidence type="ECO:0000256" key="7">
    <source>
        <dbReference type="SAM" id="Phobius"/>
    </source>
</evidence>
<evidence type="ECO:0000256" key="2">
    <source>
        <dbReference type="ARBA" id="ARBA00022448"/>
    </source>
</evidence>
<dbReference type="Pfam" id="PF03600">
    <property type="entry name" value="CitMHS"/>
    <property type="match status" value="1"/>
</dbReference>
<dbReference type="EnsemblMetazoa" id="SCAU011614-RA">
    <property type="protein sequence ID" value="SCAU011614-PA"/>
    <property type="gene ID" value="SCAU011614"/>
</dbReference>
<feature type="transmembrane region" description="Helical" evidence="7">
    <location>
        <begin position="581"/>
        <end position="605"/>
    </location>
</feature>
<dbReference type="STRING" id="35570.A0A1I8PVW2"/>
<feature type="domain" description="Citrate transporter-like" evidence="8">
    <location>
        <begin position="249"/>
        <end position="679"/>
    </location>
</feature>
<feature type="transmembrane region" description="Helical" evidence="7">
    <location>
        <begin position="552"/>
        <end position="569"/>
    </location>
</feature>
<dbReference type="Proteomes" id="UP000095300">
    <property type="component" value="Unassembled WGS sequence"/>
</dbReference>
<keyword evidence="2" id="KW-0813">Transport</keyword>
<dbReference type="PANTHER" id="PTHR43568:SF1">
    <property type="entry name" value="P PROTEIN"/>
    <property type="match status" value="1"/>
</dbReference>
<dbReference type="VEuPathDB" id="VectorBase:SCAU011614"/>
<feature type="region of interest" description="Disordered" evidence="6">
    <location>
        <begin position="1"/>
        <end position="48"/>
    </location>
</feature>
<dbReference type="GO" id="GO:0055085">
    <property type="term" value="P:transmembrane transport"/>
    <property type="evidence" value="ECO:0007669"/>
    <property type="project" value="InterPro"/>
</dbReference>
<dbReference type="OrthoDB" id="442352at2759"/>
<feature type="transmembrane region" description="Helical" evidence="7">
    <location>
        <begin position="236"/>
        <end position="254"/>
    </location>
</feature>
<feature type="transmembrane region" description="Helical" evidence="7">
    <location>
        <begin position="329"/>
        <end position="357"/>
    </location>
</feature>
<evidence type="ECO:0000256" key="6">
    <source>
        <dbReference type="SAM" id="MobiDB-lite"/>
    </source>
</evidence>
<protein>
    <recommendedName>
        <fullName evidence="8">Citrate transporter-like domain-containing protein</fullName>
    </recommendedName>
</protein>
<dbReference type="InterPro" id="IPR004680">
    <property type="entry name" value="Cit_transptr-like_dom"/>
</dbReference>
<keyword evidence="4 7" id="KW-1133">Transmembrane helix</keyword>
<evidence type="ECO:0000256" key="1">
    <source>
        <dbReference type="ARBA" id="ARBA00004141"/>
    </source>
</evidence>
<keyword evidence="3 7" id="KW-0812">Transmembrane</keyword>
<dbReference type="InterPro" id="IPR051475">
    <property type="entry name" value="Diverse_Ion_Transporter"/>
</dbReference>
<proteinExistence type="predicted"/>
<feature type="transmembrane region" description="Helical" evidence="7">
    <location>
        <begin position="713"/>
        <end position="739"/>
    </location>
</feature>
<dbReference type="AlphaFoldDB" id="A0A1I8PVW2"/>
<accession>A0A1I8PVW2</accession>
<evidence type="ECO:0000256" key="4">
    <source>
        <dbReference type="ARBA" id="ARBA00022989"/>
    </source>
</evidence>
<evidence type="ECO:0000256" key="5">
    <source>
        <dbReference type="ARBA" id="ARBA00023136"/>
    </source>
</evidence>
<feature type="transmembrane region" description="Helical" evidence="7">
    <location>
        <begin position="75"/>
        <end position="95"/>
    </location>
</feature>
<keyword evidence="5 7" id="KW-0472">Membrane</keyword>
<dbReference type="PANTHER" id="PTHR43568">
    <property type="entry name" value="P PROTEIN"/>
    <property type="match status" value="1"/>
</dbReference>